<organism evidence="2 3">
    <name type="scientific">Marivirga atlantica</name>
    <dbReference type="NCBI Taxonomy" id="1548457"/>
    <lineage>
        <taxon>Bacteria</taxon>
        <taxon>Pseudomonadati</taxon>
        <taxon>Bacteroidota</taxon>
        <taxon>Cytophagia</taxon>
        <taxon>Cytophagales</taxon>
        <taxon>Marivirgaceae</taxon>
        <taxon>Marivirga</taxon>
    </lineage>
</organism>
<dbReference type="EMBL" id="JAERQG010000002">
    <property type="protein sequence ID" value="MBL0765255.1"/>
    <property type="molecule type" value="Genomic_DNA"/>
</dbReference>
<dbReference type="InterPro" id="IPR026444">
    <property type="entry name" value="Secre_tail"/>
</dbReference>
<accession>A0A937AAG0</accession>
<protein>
    <submittedName>
        <fullName evidence="2">T9SS type A sorting domain-containing protein</fullName>
    </submittedName>
</protein>
<dbReference type="AlphaFoldDB" id="A0A937AAG0"/>
<comment type="caution">
    <text evidence="2">The sequence shown here is derived from an EMBL/GenBank/DDBJ whole genome shotgun (WGS) entry which is preliminary data.</text>
</comment>
<sequence>MRKLFITYCLFITGIIGIHNVGISKPHVLNVTDSNTDSEVVEPFDVYPNPATDYVFVKFDEHIANDASIEVRSFIGNKMTVESELQSTDLIKLNIADIPAGHYYIVITIDGASSLKKFVKHK</sequence>
<name>A0A937AAG0_9BACT</name>
<evidence type="ECO:0000313" key="3">
    <source>
        <dbReference type="Proteomes" id="UP000642920"/>
    </source>
</evidence>
<dbReference type="NCBIfam" id="TIGR04183">
    <property type="entry name" value="Por_Secre_tail"/>
    <property type="match status" value="1"/>
</dbReference>
<keyword evidence="3" id="KW-1185">Reference proteome</keyword>
<reference evidence="2" key="1">
    <citation type="submission" date="2021-01" db="EMBL/GenBank/DDBJ databases">
        <title>Marivirga sp. nov., isolated from intertidal surface sediments.</title>
        <authorList>
            <person name="Zhang M."/>
        </authorList>
    </citation>
    <scope>NUCLEOTIDE SEQUENCE</scope>
    <source>
        <strain evidence="2">SM1354</strain>
    </source>
</reference>
<gene>
    <name evidence="2" type="ORF">JKP34_08350</name>
</gene>
<dbReference type="Proteomes" id="UP000642920">
    <property type="component" value="Unassembled WGS sequence"/>
</dbReference>
<evidence type="ECO:0000313" key="2">
    <source>
        <dbReference type="EMBL" id="MBL0765255.1"/>
    </source>
</evidence>
<evidence type="ECO:0000259" key="1">
    <source>
        <dbReference type="Pfam" id="PF18962"/>
    </source>
</evidence>
<feature type="domain" description="Secretion system C-terminal sorting" evidence="1">
    <location>
        <begin position="46"/>
        <end position="119"/>
    </location>
</feature>
<dbReference type="RefSeq" id="WP_201919700.1">
    <property type="nucleotide sequence ID" value="NZ_JAERQG010000002.1"/>
</dbReference>
<dbReference type="Pfam" id="PF18962">
    <property type="entry name" value="Por_Secre_tail"/>
    <property type="match status" value="1"/>
</dbReference>
<proteinExistence type="predicted"/>